<keyword evidence="3" id="KW-1185">Reference proteome</keyword>
<dbReference type="STRING" id="758793.BRPE64_BCDS03270"/>
<dbReference type="KEGG" id="buo:BRPE64_BCDS03270"/>
<name>R4WKB5_9BURK</name>
<evidence type="ECO:0000313" key="3">
    <source>
        <dbReference type="Proteomes" id="UP000013966"/>
    </source>
</evidence>
<proteinExistence type="predicted"/>
<reference evidence="2 3" key="1">
    <citation type="journal article" date="2013" name="Genome Announc.">
        <title>Complete Genome Sequence of Burkholderia sp. Strain RPE64, Bacterial Symbiont of the Bean Bug Riptortus pedestris.</title>
        <authorList>
            <person name="Shibata T.F."/>
            <person name="Maeda T."/>
            <person name="Nikoh N."/>
            <person name="Yamaguchi K."/>
            <person name="Oshima K."/>
            <person name="Hattori M."/>
            <person name="Nishiyama T."/>
            <person name="Hasebe M."/>
            <person name="Fukatsu T."/>
            <person name="Kikuchi Y."/>
            <person name="Shigenobu S."/>
        </authorList>
    </citation>
    <scope>NUCLEOTIDE SEQUENCE [LARGE SCALE GENOMIC DNA]</scope>
</reference>
<dbReference type="EMBL" id="AP013059">
    <property type="protein sequence ID" value="BAN24988.1"/>
    <property type="molecule type" value="Genomic_DNA"/>
</dbReference>
<dbReference type="AlphaFoldDB" id="R4WKB5"/>
<dbReference type="Proteomes" id="UP000013966">
    <property type="component" value="Chromosome 2"/>
</dbReference>
<keyword evidence="1" id="KW-0812">Transmembrane</keyword>
<dbReference type="HOGENOM" id="CLU_2631348_0_0_4"/>
<keyword evidence="1" id="KW-1133">Transmembrane helix</keyword>
<reference evidence="2 3" key="2">
    <citation type="journal article" date="2018" name="Int. J. Syst. Evol. Microbiol.">
        <title>Burkholderia insecticola sp. nov., a gut symbiotic bacterium of the bean bug Riptortus pedestris.</title>
        <authorList>
            <person name="Takeshita K."/>
            <person name="Tamaki H."/>
            <person name="Ohbayashi T."/>
            <person name="Meng X.-Y."/>
            <person name="Sone T."/>
            <person name="Mitani Y."/>
            <person name="Peeters C."/>
            <person name="Kikuchi Y."/>
            <person name="Vandamme P."/>
        </authorList>
    </citation>
    <scope>NUCLEOTIDE SEQUENCE [LARGE SCALE GENOMIC DNA]</scope>
    <source>
        <strain evidence="2">RPE64</strain>
    </source>
</reference>
<evidence type="ECO:0000256" key="1">
    <source>
        <dbReference type="SAM" id="Phobius"/>
    </source>
</evidence>
<protein>
    <submittedName>
        <fullName evidence="2">Uncharacterized protein</fullName>
    </submittedName>
</protein>
<accession>R4WKB5</accession>
<organism evidence="2 3">
    <name type="scientific">Caballeronia insecticola</name>
    <dbReference type="NCBI Taxonomy" id="758793"/>
    <lineage>
        <taxon>Bacteria</taxon>
        <taxon>Pseudomonadati</taxon>
        <taxon>Pseudomonadota</taxon>
        <taxon>Betaproteobacteria</taxon>
        <taxon>Burkholderiales</taxon>
        <taxon>Burkholderiaceae</taxon>
        <taxon>Caballeronia</taxon>
    </lineage>
</organism>
<sequence length="77" mass="8714">MTIDPPYPSDLEHLLKKTECRSPATVYETSMYLSRNYPPGVAMIVAYVSLFVVGTLAAAMIHRRRPQPVPVRARARR</sequence>
<gene>
    <name evidence="2" type="ORF">BRPE64_BCDS03270</name>
</gene>
<keyword evidence="1" id="KW-0472">Membrane</keyword>
<evidence type="ECO:0000313" key="2">
    <source>
        <dbReference type="EMBL" id="BAN24988.1"/>
    </source>
</evidence>
<feature type="transmembrane region" description="Helical" evidence="1">
    <location>
        <begin position="40"/>
        <end position="61"/>
    </location>
</feature>